<reference evidence="1" key="1">
    <citation type="submission" date="2024-03" db="EMBL/GenBank/DDBJ databases">
        <title>WGS assembly of Saponaria officinalis var. Norfolk2.</title>
        <authorList>
            <person name="Jenkins J."/>
            <person name="Shu S."/>
            <person name="Grimwood J."/>
            <person name="Barry K."/>
            <person name="Goodstein D."/>
            <person name="Schmutz J."/>
            <person name="Leebens-Mack J."/>
            <person name="Osbourn A."/>
        </authorList>
    </citation>
    <scope>NUCLEOTIDE SEQUENCE [LARGE SCALE GENOMIC DNA]</scope>
    <source>
        <strain evidence="1">JIC</strain>
    </source>
</reference>
<dbReference type="AlphaFoldDB" id="A0AAW1HGJ0"/>
<organism evidence="1 2">
    <name type="scientific">Saponaria officinalis</name>
    <name type="common">Common soapwort</name>
    <name type="synonym">Lychnis saponaria</name>
    <dbReference type="NCBI Taxonomy" id="3572"/>
    <lineage>
        <taxon>Eukaryota</taxon>
        <taxon>Viridiplantae</taxon>
        <taxon>Streptophyta</taxon>
        <taxon>Embryophyta</taxon>
        <taxon>Tracheophyta</taxon>
        <taxon>Spermatophyta</taxon>
        <taxon>Magnoliopsida</taxon>
        <taxon>eudicotyledons</taxon>
        <taxon>Gunneridae</taxon>
        <taxon>Pentapetalae</taxon>
        <taxon>Caryophyllales</taxon>
        <taxon>Caryophyllaceae</taxon>
        <taxon>Caryophylleae</taxon>
        <taxon>Saponaria</taxon>
    </lineage>
</organism>
<keyword evidence="2" id="KW-1185">Reference proteome</keyword>
<gene>
    <name evidence="1" type="ORF">RND81_11G035500</name>
</gene>
<comment type="caution">
    <text evidence="1">The sequence shown here is derived from an EMBL/GenBank/DDBJ whole genome shotgun (WGS) entry which is preliminary data.</text>
</comment>
<dbReference type="EMBL" id="JBDFQZ010000011">
    <property type="protein sequence ID" value="KAK9675842.1"/>
    <property type="molecule type" value="Genomic_DNA"/>
</dbReference>
<dbReference type="InterPro" id="IPR036691">
    <property type="entry name" value="Endo/exonu/phosph_ase_sf"/>
</dbReference>
<protein>
    <submittedName>
        <fullName evidence="1">Uncharacterized protein</fullName>
    </submittedName>
</protein>
<evidence type="ECO:0000313" key="2">
    <source>
        <dbReference type="Proteomes" id="UP001443914"/>
    </source>
</evidence>
<evidence type="ECO:0000313" key="1">
    <source>
        <dbReference type="EMBL" id="KAK9675842.1"/>
    </source>
</evidence>
<dbReference type="Proteomes" id="UP001443914">
    <property type="component" value="Unassembled WGS sequence"/>
</dbReference>
<dbReference type="Gene3D" id="3.60.10.10">
    <property type="entry name" value="Endonuclease/exonuclease/phosphatase"/>
    <property type="match status" value="1"/>
</dbReference>
<sequence>MTPLKQQEALDFLRSNRVDCGAIIETHIKVHLVNAIHKRMFKGYSLATNYDFHYGGRIWVLWNPTTVSVRVLDRGAQFIHCSIIHLSYQLNSLVTFVYSFNRASERLDLWSNLQQFSVGLPWVCLGDFNVSLNSDERVGFVVHEKEMQEFQDCLCFCSLVDHPYTGGVYTWHNKQDASPKWPSLTDCWLIKIGFCVCLHLL</sequence>
<name>A0AAW1HGJ0_SAPOF</name>
<proteinExistence type="predicted"/>
<dbReference type="SUPFAM" id="SSF56219">
    <property type="entry name" value="DNase I-like"/>
    <property type="match status" value="1"/>
</dbReference>
<accession>A0AAW1HGJ0</accession>